<dbReference type="Pfam" id="PF02698">
    <property type="entry name" value="DUF218"/>
    <property type="match status" value="1"/>
</dbReference>
<sequence>MAMTRSGPRINFRDTPSQRRRGWGSRLLHGVLGILTLWLIGLLGFIAVIPGPASKIDSEGRTDAIIVLTGGGDRLAEGFRLLDRGLSKRLLISGVATGVTLEQLIDRLGDQRASVPSAEEVACCVTLGYEAGNTVGNADESAEWIRRNGAKSVRLVTANYHMLRSLLEFRRKVPGLNVVPNPVFPAEVRDPYWFVKPRTLLLIVNEYHKYLVALGRALPETVQRWSSGWSVPWPTW</sequence>
<dbReference type="RefSeq" id="WP_379954059.1">
    <property type="nucleotide sequence ID" value="NZ_JAUYVI010000001.1"/>
</dbReference>
<dbReference type="Proteomes" id="UP001230156">
    <property type="component" value="Unassembled WGS sequence"/>
</dbReference>
<feature type="domain" description="DUF218" evidence="2">
    <location>
        <begin position="63"/>
        <end position="193"/>
    </location>
</feature>
<evidence type="ECO:0000313" key="4">
    <source>
        <dbReference type="Proteomes" id="UP001230156"/>
    </source>
</evidence>
<accession>A0ABU0YG14</accession>
<evidence type="ECO:0000313" key="3">
    <source>
        <dbReference type="EMBL" id="MDQ7246669.1"/>
    </source>
</evidence>
<organism evidence="3 4">
    <name type="scientific">Dongia sedimenti</name>
    <dbReference type="NCBI Taxonomy" id="3064282"/>
    <lineage>
        <taxon>Bacteria</taxon>
        <taxon>Pseudomonadati</taxon>
        <taxon>Pseudomonadota</taxon>
        <taxon>Alphaproteobacteria</taxon>
        <taxon>Rhodospirillales</taxon>
        <taxon>Dongiaceae</taxon>
        <taxon>Dongia</taxon>
    </lineage>
</organism>
<keyword evidence="4" id="KW-1185">Reference proteome</keyword>
<dbReference type="EMBL" id="JAUYVI010000001">
    <property type="protein sequence ID" value="MDQ7246669.1"/>
    <property type="molecule type" value="Genomic_DNA"/>
</dbReference>
<gene>
    <name evidence="3" type="ORF">Q8A70_03290</name>
</gene>
<keyword evidence="1" id="KW-1133">Transmembrane helix</keyword>
<evidence type="ECO:0000256" key="1">
    <source>
        <dbReference type="SAM" id="Phobius"/>
    </source>
</evidence>
<comment type="caution">
    <text evidence="3">The sequence shown here is derived from an EMBL/GenBank/DDBJ whole genome shotgun (WGS) entry which is preliminary data.</text>
</comment>
<reference evidence="4" key="1">
    <citation type="submission" date="2023-08" db="EMBL/GenBank/DDBJ databases">
        <title>Rhodospirillaceae gen. nov., a novel taxon isolated from the Yangtze River Yuezi River estuary sludge.</title>
        <authorList>
            <person name="Ruan L."/>
        </authorList>
    </citation>
    <scope>NUCLEOTIDE SEQUENCE [LARGE SCALE GENOMIC DNA]</scope>
    <source>
        <strain evidence="4">R-7</strain>
    </source>
</reference>
<name>A0ABU0YG14_9PROT</name>
<dbReference type="CDD" id="cd06259">
    <property type="entry name" value="YdcF-like"/>
    <property type="match status" value="1"/>
</dbReference>
<feature type="transmembrane region" description="Helical" evidence="1">
    <location>
        <begin position="27"/>
        <end position="49"/>
    </location>
</feature>
<evidence type="ECO:0000259" key="2">
    <source>
        <dbReference type="Pfam" id="PF02698"/>
    </source>
</evidence>
<keyword evidence="1" id="KW-0812">Transmembrane</keyword>
<protein>
    <submittedName>
        <fullName evidence="3">YdcF family protein</fullName>
    </submittedName>
</protein>
<keyword evidence="1" id="KW-0472">Membrane</keyword>
<dbReference type="InterPro" id="IPR003848">
    <property type="entry name" value="DUF218"/>
</dbReference>
<proteinExistence type="predicted"/>